<evidence type="ECO:0000313" key="1">
    <source>
        <dbReference type="EMBL" id="GBP76836.1"/>
    </source>
</evidence>
<organism evidence="1 2">
    <name type="scientific">Eumeta variegata</name>
    <name type="common">Bagworm moth</name>
    <name type="synonym">Eumeta japonica</name>
    <dbReference type="NCBI Taxonomy" id="151549"/>
    <lineage>
        <taxon>Eukaryota</taxon>
        <taxon>Metazoa</taxon>
        <taxon>Ecdysozoa</taxon>
        <taxon>Arthropoda</taxon>
        <taxon>Hexapoda</taxon>
        <taxon>Insecta</taxon>
        <taxon>Pterygota</taxon>
        <taxon>Neoptera</taxon>
        <taxon>Endopterygota</taxon>
        <taxon>Lepidoptera</taxon>
        <taxon>Glossata</taxon>
        <taxon>Ditrysia</taxon>
        <taxon>Tineoidea</taxon>
        <taxon>Psychidae</taxon>
        <taxon>Oiketicinae</taxon>
        <taxon>Eumeta</taxon>
    </lineage>
</organism>
<dbReference type="Proteomes" id="UP000299102">
    <property type="component" value="Unassembled WGS sequence"/>
</dbReference>
<dbReference type="AlphaFoldDB" id="A0A4C1YKV7"/>
<dbReference type="EMBL" id="BGZK01001306">
    <property type="protein sequence ID" value="GBP76836.1"/>
    <property type="molecule type" value="Genomic_DNA"/>
</dbReference>
<reference evidence="1 2" key="1">
    <citation type="journal article" date="2019" name="Commun. Biol.">
        <title>The bagworm genome reveals a unique fibroin gene that provides high tensile strength.</title>
        <authorList>
            <person name="Kono N."/>
            <person name="Nakamura H."/>
            <person name="Ohtoshi R."/>
            <person name="Tomita M."/>
            <person name="Numata K."/>
            <person name="Arakawa K."/>
        </authorList>
    </citation>
    <scope>NUCLEOTIDE SEQUENCE [LARGE SCALE GENOMIC DNA]</scope>
</reference>
<gene>
    <name evidence="1" type="ORF">EVAR_49125_1</name>
</gene>
<comment type="caution">
    <text evidence="1">The sequence shown here is derived from an EMBL/GenBank/DDBJ whole genome shotgun (WGS) entry which is preliminary data.</text>
</comment>
<keyword evidence="2" id="KW-1185">Reference proteome</keyword>
<name>A0A4C1YKV7_EUMVA</name>
<sequence>MREYVDGSKPIPDLVQGKNENMEARNQWIKADRKAKSGLILAISSMELKDHVNKFSKIVGRLTAMDIGVNQDLLSIMLSYSLPDSYEGYRCAIESRDEQFNVEALRVKIFEKSKIGLQSVVEVAKSAGSENKSNNNNFLEDIVINVERKHTSHQIVR</sequence>
<evidence type="ECO:0000313" key="2">
    <source>
        <dbReference type="Proteomes" id="UP000299102"/>
    </source>
</evidence>
<accession>A0A4C1YKV7</accession>
<dbReference type="OrthoDB" id="2783063at2759"/>
<dbReference type="Pfam" id="PF14223">
    <property type="entry name" value="Retrotran_gag_2"/>
    <property type="match status" value="1"/>
</dbReference>
<proteinExistence type="predicted"/>
<protein>
    <submittedName>
        <fullName evidence="1">Uncharacterized protein</fullName>
    </submittedName>
</protein>